<evidence type="ECO:0000313" key="2">
    <source>
        <dbReference type="Proteomes" id="UP000298652"/>
    </source>
</evidence>
<evidence type="ECO:0000313" key="1">
    <source>
        <dbReference type="EMBL" id="TKW04983.1"/>
    </source>
</evidence>
<keyword evidence="2" id="KW-1185">Reference proteome</keyword>
<name>A0A4U6TV47_SETVI</name>
<gene>
    <name evidence="1" type="ORF">SEVIR_7G146300v2</name>
</gene>
<accession>A0A4U6TV47</accession>
<dbReference type="Gramene" id="TKW04983">
    <property type="protein sequence ID" value="TKW04983"/>
    <property type="gene ID" value="SEVIR_7G146300v2"/>
</dbReference>
<protein>
    <submittedName>
        <fullName evidence="1">Uncharacterized protein</fullName>
    </submittedName>
</protein>
<sequence>MHHRSSRAHARSPVRGGTGTLFGVCFQRSRQLPARLDHAISYDPTRRRRAPWSHGASESVTRARPPFCVIAAEQRIRSAVRRDASWFLVDSRFFPQDERLPARAGGMAHGRTQTCLKHGRECSGHAMGISPQGCPVSATCLPAVWRRTPTLIRDSCKVLASRPEIVFVLEPRGLGWSRSIFLSWS</sequence>
<dbReference type="Proteomes" id="UP000298652">
    <property type="component" value="Chromosome 7"/>
</dbReference>
<reference evidence="1" key="1">
    <citation type="submission" date="2019-03" db="EMBL/GenBank/DDBJ databases">
        <title>WGS assembly of Setaria viridis.</title>
        <authorList>
            <person name="Huang P."/>
            <person name="Jenkins J."/>
            <person name="Grimwood J."/>
            <person name="Barry K."/>
            <person name="Healey A."/>
            <person name="Mamidi S."/>
            <person name="Sreedasyam A."/>
            <person name="Shu S."/>
            <person name="Feldman M."/>
            <person name="Wu J."/>
            <person name="Yu Y."/>
            <person name="Chen C."/>
            <person name="Johnson J."/>
            <person name="Rokhsar D."/>
            <person name="Baxter I."/>
            <person name="Schmutz J."/>
            <person name="Brutnell T."/>
            <person name="Kellogg E."/>
        </authorList>
    </citation>
    <scope>NUCLEOTIDE SEQUENCE [LARGE SCALE GENOMIC DNA]</scope>
</reference>
<organism evidence="1 2">
    <name type="scientific">Setaria viridis</name>
    <name type="common">Green bristlegrass</name>
    <name type="synonym">Setaria italica subsp. viridis</name>
    <dbReference type="NCBI Taxonomy" id="4556"/>
    <lineage>
        <taxon>Eukaryota</taxon>
        <taxon>Viridiplantae</taxon>
        <taxon>Streptophyta</taxon>
        <taxon>Embryophyta</taxon>
        <taxon>Tracheophyta</taxon>
        <taxon>Spermatophyta</taxon>
        <taxon>Magnoliopsida</taxon>
        <taxon>Liliopsida</taxon>
        <taxon>Poales</taxon>
        <taxon>Poaceae</taxon>
        <taxon>PACMAD clade</taxon>
        <taxon>Panicoideae</taxon>
        <taxon>Panicodae</taxon>
        <taxon>Paniceae</taxon>
        <taxon>Cenchrinae</taxon>
        <taxon>Setaria</taxon>
    </lineage>
</organism>
<proteinExistence type="predicted"/>
<dbReference type="AlphaFoldDB" id="A0A4U6TV47"/>
<dbReference type="EMBL" id="CM016558">
    <property type="protein sequence ID" value="TKW04983.1"/>
    <property type="molecule type" value="Genomic_DNA"/>
</dbReference>